<reference evidence="5" key="1">
    <citation type="submission" date="2025-08" db="UniProtKB">
        <authorList>
            <consortium name="RefSeq"/>
        </authorList>
    </citation>
    <scope>IDENTIFICATION</scope>
    <source>
        <tissue evidence="5">Whole body</tissue>
    </source>
</reference>
<dbReference type="Pfam" id="PF02931">
    <property type="entry name" value="Neur_chan_LBD"/>
    <property type="match status" value="1"/>
</dbReference>
<evidence type="ECO:0000313" key="5">
    <source>
        <dbReference type="RefSeq" id="XP_015190567.1"/>
    </source>
</evidence>
<dbReference type="PRINTS" id="PR00252">
    <property type="entry name" value="NRIONCHANNEL"/>
</dbReference>
<keyword evidence="2" id="KW-0732">Signal</keyword>
<dbReference type="InterPro" id="IPR036734">
    <property type="entry name" value="Neur_chan_lig-bd_sf"/>
</dbReference>
<keyword evidence="1" id="KW-0472">Membrane</keyword>
<dbReference type="InterPro" id="IPR038050">
    <property type="entry name" value="Neuro_actylchol_rec"/>
</dbReference>
<protein>
    <submittedName>
        <fullName evidence="5">Neuronal acetylcholine receptor subunit alpha-2-like</fullName>
    </submittedName>
</protein>
<feature type="signal peptide" evidence="2">
    <location>
        <begin position="1"/>
        <end position="20"/>
    </location>
</feature>
<dbReference type="SUPFAM" id="SSF63712">
    <property type="entry name" value="Nicotinic receptor ligand binding domain-like"/>
    <property type="match status" value="1"/>
</dbReference>
<keyword evidence="1" id="KW-1133">Transmembrane helix</keyword>
<feature type="transmembrane region" description="Helical" evidence="1">
    <location>
        <begin position="248"/>
        <end position="270"/>
    </location>
</feature>
<evidence type="ECO:0000256" key="2">
    <source>
        <dbReference type="SAM" id="SignalP"/>
    </source>
</evidence>
<name>A0ABM1JDM9_POLDO</name>
<feature type="chain" id="PRO_5045355033" evidence="2">
    <location>
        <begin position="21"/>
        <end position="327"/>
    </location>
</feature>
<dbReference type="PANTHER" id="PTHR18945">
    <property type="entry name" value="NEUROTRANSMITTER GATED ION CHANNEL"/>
    <property type="match status" value="1"/>
</dbReference>
<evidence type="ECO:0000259" key="3">
    <source>
        <dbReference type="Pfam" id="PF02931"/>
    </source>
</evidence>
<evidence type="ECO:0000256" key="1">
    <source>
        <dbReference type="SAM" id="Phobius"/>
    </source>
</evidence>
<dbReference type="InterPro" id="IPR006201">
    <property type="entry name" value="Neur_channel"/>
</dbReference>
<evidence type="ECO:0000313" key="4">
    <source>
        <dbReference type="Proteomes" id="UP000694924"/>
    </source>
</evidence>
<keyword evidence="1" id="KW-0812">Transmembrane</keyword>
<organism evidence="4 5">
    <name type="scientific">Polistes dominula</name>
    <name type="common">European paper wasp</name>
    <name type="synonym">Vespa dominula</name>
    <dbReference type="NCBI Taxonomy" id="743375"/>
    <lineage>
        <taxon>Eukaryota</taxon>
        <taxon>Metazoa</taxon>
        <taxon>Ecdysozoa</taxon>
        <taxon>Arthropoda</taxon>
        <taxon>Hexapoda</taxon>
        <taxon>Insecta</taxon>
        <taxon>Pterygota</taxon>
        <taxon>Neoptera</taxon>
        <taxon>Endopterygota</taxon>
        <taxon>Hymenoptera</taxon>
        <taxon>Apocrita</taxon>
        <taxon>Aculeata</taxon>
        <taxon>Vespoidea</taxon>
        <taxon>Vespidae</taxon>
        <taxon>Polistinae</taxon>
        <taxon>Polistini</taxon>
        <taxon>Polistes</taxon>
    </lineage>
</organism>
<accession>A0ABM1JDM9</accession>
<dbReference type="Proteomes" id="UP000694924">
    <property type="component" value="Unplaced"/>
</dbReference>
<dbReference type="CDD" id="cd18989">
    <property type="entry name" value="LGIC_ECD_cation"/>
    <property type="match status" value="1"/>
</dbReference>
<keyword evidence="4" id="KW-1185">Reference proteome</keyword>
<dbReference type="Gene3D" id="2.70.170.10">
    <property type="entry name" value="Neurotransmitter-gated ion-channel ligand-binding domain"/>
    <property type="match status" value="1"/>
</dbReference>
<gene>
    <name evidence="5" type="primary">LOC107074060</name>
</gene>
<dbReference type="GeneID" id="107074060"/>
<sequence length="327" mass="37942">MGIPWFFGFFIIFLLEWTNAIKDPSFIGCKLIEHTSMMMKLKNHLFCEYDSTVRPTTNHQVVTNVTMELVPRFLDFDDYSSTMTLHSWMILNWKDEHLTWDPSNFNGITSLHISSDEIWVPDLSVYNSGDMSLEQNGVPSTKCLLINTGSVMCIPALSYVTKCITDFTFWPYDKHVCRIRFGSWSHTGEEINFHFDKKGYEMDGYVNNTEWSLKISSATKTVKKFDCCPNDTFPILIYTFLVDRQSGMVHVTVVTPAITMVVLTLTVLWLDSRSTERIAMAGINFICHFLCLFDLHWQVPHNGENVPHICKYLDKLTVRLRNIERFH</sequence>
<dbReference type="InterPro" id="IPR006202">
    <property type="entry name" value="Neur_chan_lig-bd"/>
</dbReference>
<dbReference type="Gene3D" id="1.20.58.390">
    <property type="entry name" value="Neurotransmitter-gated ion-channel transmembrane domain"/>
    <property type="match status" value="1"/>
</dbReference>
<proteinExistence type="predicted"/>
<dbReference type="RefSeq" id="XP_015190567.1">
    <property type="nucleotide sequence ID" value="XM_015335081.1"/>
</dbReference>
<feature type="domain" description="Neurotransmitter-gated ion-channel ligand-binding" evidence="3">
    <location>
        <begin position="40"/>
        <end position="245"/>
    </location>
</feature>